<gene>
    <name evidence="3" type="ordered locus">ckrop_0554</name>
</gene>
<feature type="compositionally biased region" description="Low complexity" evidence="1">
    <location>
        <begin position="30"/>
        <end position="55"/>
    </location>
</feature>
<evidence type="ECO:0000313" key="4">
    <source>
        <dbReference type="Proteomes" id="UP000001473"/>
    </source>
</evidence>
<dbReference type="Proteomes" id="UP000001473">
    <property type="component" value="Chromosome"/>
</dbReference>
<feature type="region of interest" description="Disordered" evidence="1">
    <location>
        <begin position="30"/>
        <end position="143"/>
    </location>
</feature>
<reference evidence="3 4" key="1">
    <citation type="journal article" date="2008" name="J. Biotechnol.">
        <title>Ultrafast pyrosequencing of Corynebacterium kroppenstedtii DSM44385 revealed insights into the physiology of a lipophilic corynebacterium that lacks mycolic acids.</title>
        <authorList>
            <person name="Tauch A."/>
            <person name="Schneider J."/>
            <person name="Szczepanowski R."/>
            <person name="Tilker A."/>
            <person name="Viehoever P."/>
            <person name="Gartemann K.-H."/>
            <person name="Arnold W."/>
            <person name="Blom J."/>
            <person name="Brinkrolf K."/>
            <person name="Brune I."/>
            <person name="Goetker S."/>
            <person name="Weisshaar B."/>
            <person name="Goesmann A."/>
            <person name="Droege M."/>
            <person name="Puehler A."/>
        </authorList>
    </citation>
    <scope>NUCLEOTIDE SEQUENCE [LARGE SCALE GENOMIC DNA]</scope>
    <source>
        <strain evidence="4">DSM 44385 / JCM 11950 / CIP 105744 / CCUG 35717</strain>
    </source>
</reference>
<feature type="compositionally biased region" description="Basic and acidic residues" evidence="1">
    <location>
        <begin position="72"/>
        <end position="85"/>
    </location>
</feature>
<dbReference type="RefSeq" id="WP_012731212.1">
    <property type="nucleotide sequence ID" value="NC_012704.1"/>
</dbReference>
<proteinExistence type="predicted"/>
<protein>
    <submittedName>
        <fullName evidence="3">Putative secreted protein</fullName>
    </submittedName>
</protein>
<dbReference type="HOGENOM" id="CLU_1298067_0_0_11"/>
<organism evidence="3 4">
    <name type="scientific">Corynebacterium kroppenstedtii (strain DSM 44385 / JCM 11950 / CIP 105744 / CCUG 35717)</name>
    <dbReference type="NCBI Taxonomy" id="645127"/>
    <lineage>
        <taxon>Bacteria</taxon>
        <taxon>Bacillati</taxon>
        <taxon>Actinomycetota</taxon>
        <taxon>Actinomycetes</taxon>
        <taxon>Mycobacteriales</taxon>
        <taxon>Corynebacteriaceae</taxon>
        <taxon>Corynebacterium</taxon>
    </lineage>
</organism>
<dbReference type="AlphaFoldDB" id="C4LHM0"/>
<feature type="signal peptide" evidence="2">
    <location>
        <begin position="1"/>
        <end position="28"/>
    </location>
</feature>
<dbReference type="KEGG" id="ckp:ckrop_0554"/>
<sequence>MRKQLVGATLTALVVALPLTACTSQNTAQTAEEAASTATTALPSTTSPGSDTPTSEQDNPKKETQTSQNKADNVDKHSDSHKQENNKTAQNHAQQPSTGQHATQKKTVETQAAGFHKAPPATQTTDNSGSTYQPEDIEPGETPTMQRHMHLKPEDIDPDLANYTGPTYGVTNVTEGAYCTNYGAGSTGTTADEKNLVCIVRVGEENPQWSPY</sequence>
<accession>C4LHM0</accession>
<evidence type="ECO:0000256" key="2">
    <source>
        <dbReference type="SAM" id="SignalP"/>
    </source>
</evidence>
<evidence type="ECO:0000313" key="3">
    <source>
        <dbReference type="EMBL" id="ACR17325.1"/>
    </source>
</evidence>
<keyword evidence="4" id="KW-1185">Reference proteome</keyword>
<feature type="compositionally biased region" description="Polar residues" evidence="1">
    <location>
        <begin position="86"/>
        <end position="102"/>
    </location>
</feature>
<evidence type="ECO:0000256" key="1">
    <source>
        <dbReference type="SAM" id="MobiDB-lite"/>
    </source>
</evidence>
<dbReference type="EMBL" id="CP001620">
    <property type="protein sequence ID" value="ACR17325.1"/>
    <property type="molecule type" value="Genomic_DNA"/>
</dbReference>
<name>C4LHM0_CORK4</name>
<feature type="chain" id="PRO_5038367638" evidence="2">
    <location>
        <begin position="29"/>
        <end position="212"/>
    </location>
</feature>
<feature type="compositionally biased region" description="Polar residues" evidence="1">
    <location>
        <begin position="121"/>
        <end position="133"/>
    </location>
</feature>
<keyword evidence="2" id="KW-0732">Signal</keyword>